<reference evidence="1 2" key="1">
    <citation type="submission" date="2018-10" db="EMBL/GenBank/DDBJ databases">
        <title>Parasedimentitalea marina sp. nov., a psychrophilic bacterium isolated from deep seawater of the New Britain Trench.</title>
        <authorList>
            <person name="Cao J."/>
        </authorList>
    </citation>
    <scope>NUCLEOTIDE SEQUENCE [LARGE SCALE GENOMIC DNA]</scope>
    <source>
        <strain evidence="1 2">W43</strain>
    </source>
</reference>
<dbReference type="RefSeq" id="WP_127747260.1">
    <property type="nucleotide sequence ID" value="NZ_CP033219.1"/>
</dbReference>
<dbReference type="KEGG" id="sedi:EBB79_02190"/>
<gene>
    <name evidence="1" type="ORF">EBB79_02190</name>
</gene>
<accession>A0A3T0MYI0</accession>
<dbReference type="EMBL" id="CP033219">
    <property type="protein sequence ID" value="AZV76820.1"/>
    <property type="molecule type" value="Genomic_DNA"/>
</dbReference>
<proteinExistence type="predicted"/>
<dbReference type="Proteomes" id="UP000283063">
    <property type="component" value="Chromosome"/>
</dbReference>
<organism evidence="1 2">
    <name type="scientific">Parasedimentitalea marina</name>
    <dbReference type="NCBI Taxonomy" id="2483033"/>
    <lineage>
        <taxon>Bacteria</taxon>
        <taxon>Pseudomonadati</taxon>
        <taxon>Pseudomonadota</taxon>
        <taxon>Alphaproteobacteria</taxon>
        <taxon>Rhodobacterales</taxon>
        <taxon>Paracoccaceae</taxon>
        <taxon>Parasedimentitalea</taxon>
    </lineage>
</organism>
<protein>
    <submittedName>
        <fullName evidence="1">Uncharacterized protein</fullName>
    </submittedName>
</protein>
<evidence type="ECO:0000313" key="1">
    <source>
        <dbReference type="EMBL" id="AZV76820.1"/>
    </source>
</evidence>
<sequence length="75" mass="8007">MAYRDPEPLTCPSCAKRAELVWLVGEGPNTKPGEGAAYVQILDPGPWLERTTDTAPAWHGTLTCPACGATVLTRP</sequence>
<dbReference type="OrthoDB" id="7869159at2"/>
<dbReference type="AlphaFoldDB" id="A0A3T0MYI0"/>
<name>A0A3T0MYI0_9RHOB</name>
<evidence type="ECO:0000313" key="2">
    <source>
        <dbReference type="Proteomes" id="UP000283063"/>
    </source>
</evidence>
<keyword evidence="2" id="KW-1185">Reference proteome</keyword>